<proteinExistence type="inferred from homology"/>
<organism evidence="3 4">
    <name type="scientific">Jezberella montanilacus</name>
    <dbReference type="NCBI Taxonomy" id="323426"/>
    <lineage>
        <taxon>Bacteria</taxon>
        <taxon>Pseudomonadati</taxon>
        <taxon>Pseudomonadota</taxon>
        <taxon>Betaproteobacteria</taxon>
        <taxon>Burkholderiales</taxon>
        <taxon>Alcaligenaceae</taxon>
        <taxon>Jezberella</taxon>
    </lineage>
</organism>
<comment type="similarity">
    <text evidence="1">Belongs to the sulfur carrier protein TusA family.</text>
</comment>
<dbReference type="InterPro" id="IPR001455">
    <property type="entry name" value="TusA-like"/>
</dbReference>
<dbReference type="PANTHER" id="PTHR33279:SF2">
    <property type="entry name" value="SULFUR CARRIER PROTEIN TUSA"/>
    <property type="match status" value="1"/>
</dbReference>
<comment type="caution">
    <text evidence="3">The sequence shown here is derived from an EMBL/GenBank/DDBJ whole genome shotgun (WGS) entry which is preliminary data.</text>
</comment>
<dbReference type="Gene3D" id="3.30.110.40">
    <property type="entry name" value="TusA-like domain"/>
    <property type="match status" value="1"/>
</dbReference>
<dbReference type="PROSITE" id="PS01148">
    <property type="entry name" value="UPF0033"/>
    <property type="match status" value="1"/>
</dbReference>
<dbReference type="EMBL" id="PVTV01000017">
    <property type="protein sequence ID" value="PRY96512.1"/>
    <property type="molecule type" value="Genomic_DNA"/>
</dbReference>
<dbReference type="SUPFAM" id="SSF64307">
    <property type="entry name" value="SirA-like"/>
    <property type="match status" value="1"/>
</dbReference>
<dbReference type="CDD" id="cd00291">
    <property type="entry name" value="SirA_YedF_YeeD"/>
    <property type="match status" value="1"/>
</dbReference>
<sequence length="83" mass="9349">MTQTEQTSPEFQHLVDAKGLACPLPILKAKKALALMTSGEVLQVMTTDKGAVRDFQAFAKQTGNDLIFQVDQISHYEHYLKRR</sequence>
<keyword evidence="4" id="KW-1185">Reference proteome</keyword>
<feature type="domain" description="UPF0033" evidence="2">
    <location>
        <begin position="15"/>
        <end position="39"/>
    </location>
</feature>
<accession>A0A2T0XC73</accession>
<reference evidence="3 4" key="1">
    <citation type="submission" date="2018-03" db="EMBL/GenBank/DDBJ databases">
        <title>Genomic Encyclopedia of Type Strains, Phase III (KMG-III): the genomes of soil and plant-associated and newly described type strains.</title>
        <authorList>
            <person name="Whitman W."/>
        </authorList>
    </citation>
    <scope>NUCLEOTIDE SEQUENCE [LARGE SCALE GENOMIC DNA]</scope>
    <source>
        <strain evidence="3 4">MWH-P2sevCIIIb</strain>
    </source>
</reference>
<dbReference type="Proteomes" id="UP000238308">
    <property type="component" value="Unassembled WGS sequence"/>
</dbReference>
<gene>
    <name evidence="3" type="ORF">BCM14_2752</name>
</gene>
<evidence type="ECO:0000256" key="1">
    <source>
        <dbReference type="ARBA" id="ARBA00008984"/>
    </source>
</evidence>
<evidence type="ECO:0000259" key="2">
    <source>
        <dbReference type="PROSITE" id="PS01148"/>
    </source>
</evidence>
<dbReference type="PANTHER" id="PTHR33279">
    <property type="entry name" value="SULFUR CARRIER PROTEIN YEDF-RELATED"/>
    <property type="match status" value="1"/>
</dbReference>
<dbReference type="InterPro" id="IPR036868">
    <property type="entry name" value="TusA-like_sf"/>
</dbReference>
<dbReference type="Pfam" id="PF01206">
    <property type="entry name" value="TusA"/>
    <property type="match status" value="1"/>
</dbReference>
<evidence type="ECO:0000313" key="4">
    <source>
        <dbReference type="Proteomes" id="UP000238308"/>
    </source>
</evidence>
<dbReference type="AlphaFoldDB" id="A0A2T0XC73"/>
<evidence type="ECO:0000313" key="3">
    <source>
        <dbReference type="EMBL" id="PRY96512.1"/>
    </source>
</evidence>
<protein>
    <submittedName>
        <fullName evidence="3">tRNA 2-thiouridine synthesizing protein A</fullName>
    </submittedName>
</protein>
<dbReference type="RefSeq" id="WP_106228577.1">
    <property type="nucleotide sequence ID" value="NZ_PVTV01000017.1"/>
</dbReference>
<dbReference type="OrthoDB" id="9797551at2"/>
<name>A0A2T0XC73_9BURK</name>